<reference evidence="2 3" key="1">
    <citation type="submission" date="2024-03" db="EMBL/GenBank/DDBJ databases">
        <title>Isolation and characterization of a phage collection against Pseudomonas putida.</title>
        <authorList>
            <person name="Brauer A."/>
            <person name="Rosendahl S."/>
            <person name="Kangsep A."/>
            <person name="Rikberg R."/>
            <person name="Lewanczyk A.C."/>
            <person name="Horak R."/>
            <person name="Tamman H."/>
        </authorList>
    </citation>
    <scope>NUCLEOTIDE SEQUENCE [LARGE SCALE GENOMIC DNA]</scope>
</reference>
<evidence type="ECO:0000313" key="2">
    <source>
        <dbReference type="EMBL" id="WYV99090.1"/>
    </source>
</evidence>
<protein>
    <submittedName>
        <fullName evidence="2">Uncharacterized protein</fullName>
    </submittedName>
</protein>
<keyword evidence="1" id="KW-0812">Transmembrane</keyword>
<accession>A0AAX4MXB4</accession>
<evidence type="ECO:0000313" key="3">
    <source>
        <dbReference type="Proteomes" id="UP001438490"/>
    </source>
</evidence>
<proteinExistence type="predicted"/>
<keyword evidence="3" id="KW-1185">Reference proteome</keyword>
<gene>
    <name evidence="2" type="ORF">Amme3_00094</name>
</gene>
<keyword evidence="1" id="KW-0472">Membrane</keyword>
<keyword evidence="1" id="KW-1133">Transmembrane helix</keyword>
<dbReference type="EMBL" id="PP496413">
    <property type="protein sequence ID" value="WYV99090.1"/>
    <property type="molecule type" value="Genomic_DNA"/>
</dbReference>
<name>A0AAX4MXB4_9CAUD</name>
<dbReference type="Proteomes" id="UP001438490">
    <property type="component" value="Segment"/>
</dbReference>
<feature type="transmembrane region" description="Helical" evidence="1">
    <location>
        <begin position="7"/>
        <end position="29"/>
    </location>
</feature>
<evidence type="ECO:0000256" key="1">
    <source>
        <dbReference type="SAM" id="Phobius"/>
    </source>
</evidence>
<feature type="transmembrane region" description="Helical" evidence="1">
    <location>
        <begin position="41"/>
        <end position="62"/>
    </location>
</feature>
<sequence>MRYVAIAITLAILVAVILWGLCGFIALSWNMLAWPGVGRFGFVFVWAVLCIPAVGATTECIYNADKAKARRKKLGTA</sequence>
<organism evidence="2 3">
    <name type="scientific">Pseudomonas phage vB_PpuM-Amme-3</name>
    <dbReference type="NCBI Taxonomy" id="3132617"/>
    <lineage>
        <taxon>Viruses</taxon>
        <taxon>Duplodnaviria</taxon>
        <taxon>Heunggongvirae</taxon>
        <taxon>Uroviricota</taxon>
        <taxon>Caudoviricetes</taxon>
        <taxon>Vandenendeviridae</taxon>
        <taxon>Gorskivirinae</taxon>
        <taxon>Tartuvirus</taxon>
        <taxon>Tartuvirus amme3</taxon>
    </lineage>
</organism>